<dbReference type="InterPro" id="IPR004680">
    <property type="entry name" value="Cit_transptr-like_dom"/>
</dbReference>
<keyword evidence="2" id="KW-0813">Transport</keyword>
<feature type="transmembrane region" description="Helical" evidence="6">
    <location>
        <begin position="44"/>
        <end position="66"/>
    </location>
</feature>
<keyword evidence="9" id="KW-1185">Reference proteome</keyword>
<feature type="domain" description="Citrate transporter-like" evidence="7">
    <location>
        <begin position="21"/>
        <end position="355"/>
    </location>
</feature>
<organism evidence="8 9">
    <name type="scientific">Tissierella carlieri</name>
    <dbReference type="NCBI Taxonomy" id="689904"/>
    <lineage>
        <taxon>Bacteria</taxon>
        <taxon>Bacillati</taxon>
        <taxon>Bacillota</taxon>
        <taxon>Tissierellia</taxon>
        <taxon>Tissierellales</taxon>
        <taxon>Tissierellaceae</taxon>
        <taxon>Tissierella</taxon>
    </lineage>
</organism>
<feature type="transmembrane region" description="Helical" evidence="6">
    <location>
        <begin position="272"/>
        <end position="299"/>
    </location>
</feature>
<feature type="transmembrane region" description="Helical" evidence="6">
    <location>
        <begin position="225"/>
        <end position="252"/>
    </location>
</feature>
<feature type="transmembrane region" description="Helical" evidence="6">
    <location>
        <begin position="173"/>
        <end position="192"/>
    </location>
</feature>
<evidence type="ECO:0000259" key="7">
    <source>
        <dbReference type="Pfam" id="PF03600"/>
    </source>
</evidence>
<comment type="subcellular location">
    <subcellularLocation>
        <location evidence="1">Membrane</location>
        <topology evidence="1">Multi-pass membrane protein</topology>
    </subcellularLocation>
</comment>
<keyword evidence="4 6" id="KW-1133">Transmembrane helix</keyword>
<dbReference type="RefSeq" id="WP_256310453.1">
    <property type="nucleotide sequence ID" value="NZ_JANGAC010000002.1"/>
</dbReference>
<protein>
    <submittedName>
        <fullName evidence="8">SLC13 family permease</fullName>
    </submittedName>
</protein>
<comment type="caution">
    <text evidence="8">The sequence shown here is derived from an EMBL/GenBank/DDBJ whole genome shotgun (WGS) entry which is preliminary data.</text>
</comment>
<feature type="transmembrane region" description="Helical" evidence="6">
    <location>
        <begin position="311"/>
        <end position="334"/>
    </location>
</feature>
<evidence type="ECO:0000313" key="8">
    <source>
        <dbReference type="EMBL" id="MCQ4922154.1"/>
    </source>
</evidence>
<keyword evidence="3 6" id="KW-0812">Transmembrane</keyword>
<sequence length="424" mass="44892">MAGISLLVLVGAIALSVAFGKNIGIISLAAAMVLGFFGGVTGSAIVAGFPTGLFLNLTGMFFFFSIAQSNGSLELFSKKMFKKISSLAKFYPLMVFLVCLCITIVDPGGLTVYTVMPLITMSIGSYMGYNPVMIGILAIIGANAGMMTPVGVFGNTANIIVSNAGYPDYTFPILFNGMIIHTVVSIVIYVLYKGWKIKDNGLNNTSINNVFEDIKPFNTKQKITLVVLVCMILSIMLLKTHAGFTAFVFSLVLLLANCADEKAAFAGTPWEAIFLCVGIGCLLNVVDILGGLTLMADLFASIATRWTAAPILGFTSSVMSFFSLAIAGPIPTLIPTVAQVNASIGNVFHPLELISAIINGGYTATISPLSMGGAMILAAYDQLFKPDVSEKNKVFKTLLLSAITISIIAAILANTGIYRILINE</sequence>
<evidence type="ECO:0000256" key="2">
    <source>
        <dbReference type="ARBA" id="ARBA00022448"/>
    </source>
</evidence>
<gene>
    <name evidence="8" type="ORF">NE686_03600</name>
</gene>
<feature type="transmembrane region" description="Helical" evidence="6">
    <location>
        <begin position="87"/>
        <end position="105"/>
    </location>
</feature>
<keyword evidence="5 6" id="KW-0472">Membrane</keyword>
<evidence type="ECO:0000256" key="4">
    <source>
        <dbReference type="ARBA" id="ARBA00022989"/>
    </source>
</evidence>
<evidence type="ECO:0000256" key="5">
    <source>
        <dbReference type="ARBA" id="ARBA00023136"/>
    </source>
</evidence>
<evidence type="ECO:0000256" key="1">
    <source>
        <dbReference type="ARBA" id="ARBA00004141"/>
    </source>
</evidence>
<reference evidence="8 9" key="1">
    <citation type="submission" date="2022-06" db="EMBL/GenBank/DDBJ databases">
        <title>Isolation of gut microbiota from human fecal samples.</title>
        <authorList>
            <person name="Pamer E.G."/>
            <person name="Barat B."/>
            <person name="Waligurski E."/>
            <person name="Medina S."/>
            <person name="Paddock L."/>
            <person name="Mostad J."/>
        </authorList>
    </citation>
    <scope>NUCLEOTIDE SEQUENCE [LARGE SCALE GENOMIC DNA]</scope>
    <source>
        <strain evidence="8 9">DFI.7.95</strain>
    </source>
</reference>
<dbReference type="Proteomes" id="UP001524478">
    <property type="component" value="Unassembled WGS sequence"/>
</dbReference>
<feature type="transmembrane region" description="Helical" evidence="6">
    <location>
        <begin position="136"/>
        <end position="161"/>
    </location>
</feature>
<feature type="transmembrane region" description="Helical" evidence="6">
    <location>
        <begin position="354"/>
        <end position="377"/>
    </location>
</feature>
<evidence type="ECO:0000256" key="3">
    <source>
        <dbReference type="ARBA" id="ARBA00022692"/>
    </source>
</evidence>
<dbReference type="EMBL" id="JANGAC010000002">
    <property type="protein sequence ID" value="MCQ4922154.1"/>
    <property type="molecule type" value="Genomic_DNA"/>
</dbReference>
<evidence type="ECO:0000313" key="9">
    <source>
        <dbReference type="Proteomes" id="UP001524478"/>
    </source>
</evidence>
<name>A0ABT1S6R3_9FIRM</name>
<evidence type="ECO:0000256" key="6">
    <source>
        <dbReference type="SAM" id="Phobius"/>
    </source>
</evidence>
<dbReference type="Pfam" id="PF03600">
    <property type="entry name" value="CitMHS"/>
    <property type="match status" value="1"/>
</dbReference>
<accession>A0ABT1S6R3</accession>
<proteinExistence type="predicted"/>
<feature type="transmembrane region" description="Helical" evidence="6">
    <location>
        <begin position="398"/>
        <end position="421"/>
    </location>
</feature>